<name>A0A165H0Z0_9BASI</name>
<dbReference type="InParanoid" id="A0A165H0Z0"/>
<keyword evidence="2" id="KW-1185">Reference proteome</keyword>
<evidence type="ECO:0000313" key="2">
    <source>
        <dbReference type="Proteomes" id="UP000076842"/>
    </source>
</evidence>
<proteinExistence type="predicted"/>
<protein>
    <submittedName>
        <fullName evidence="1">Uncharacterized protein</fullName>
    </submittedName>
</protein>
<organism evidence="1 2">
    <name type="scientific">Calocera cornea HHB12733</name>
    <dbReference type="NCBI Taxonomy" id="1353952"/>
    <lineage>
        <taxon>Eukaryota</taxon>
        <taxon>Fungi</taxon>
        <taxon>Dikarya</taxon>
        <taxon>Basidiomycota</taxon>
        <taxon>Agaricomycotina</taxon>
        <taxon>Dacrymycetes</taxon>
        <taxon>Dacrymycetales</taxon>
        <taxon>Dacrymycetaceae</taxon>
        <taxon>Calocera</taxon>
    </lineage>
</organism>
<dbReference type="AlphaFoldDB" id="A0A165H0Z0"/>
<accession>A0A165H0Z0</accession>
<evidence type="ECO:0000313" key="1">
    <source>
        <dbReference type="EMBL" id="KZT58733.1"/>
    </source>
</evidence>
<gene>
    <name evidence="1" type="ORF">CALCODRAFT_232715</name>
</gene>
<sequence length="156" mass="17551">MQYCHHTFGWIQCYRAASIIIIDGRTARRYTPAILSYYGTASSYIFDDGRCSSACGRPPSVGVVRSHRRGPEHQLPRDPARYENEMHPADACMWEDSPGLPGCRGRLGVHVGSIDRPGLIIKSNPASSVIPAIITRPWRKRKSCVLRMVQWYCTVC</sequence>
<reference evidence="1 2" key="1">
    <citation type="journal article" date="2016" name="Mol. Biol. Evol.">
        <title>Comparative Genomics of Early-Diverging Mushroom-Forming Fungi Provides Insights into the Origins of Lignocellulose Decay Capabilities.</title>
        <authorList>
            <person name="Nagy L.G."/>
            <person name="Riley R."/>
            <person name="Tritt A."/>
            <person name="Adam C."/>
            <person name="Daum C."/>
            <person name="Floudas D."/>
            <person name="Sun H."/>
            <person name="Yadav J.S."/>
            <person name="Pangilinan J."/>
            <person name="Larsson K.H."/>
            <person name="Matsuura K."/>
            <person name="Barry K."/>
            <person name="Labutti K."/>
            <person name="Kuo R."/>
            <person name="Ohm R.A."/>
            <person name="Bhattacharya S.S."/>
            <person name="Shirouzu T."/>
            <person name="Yoshinaga Y."/>
            <person name="Martin F.M."/>
            <person name="Grigoriev I.V."/>
            <person name="Hibbett D.S."/>
        </authorList>
    </citation>
    <scope>NUCLEOTIDE SEQUENCE [LARGE SCALE GENOMIC DNA]</scope>
    <source>
        <strain evidence="1 2">HHB12733</strain>
    </source>
</reference>
<dbReference type="EMBL" id="KV423948">
    <property type="protein sequence ID" value="KZT58733.1"/>
    <property type="molecule type" value="Genomic_DNA"/>
</dbReference>
<dbReference type="Proteomes" id="UP000076842">
    <property type="component" value="Unassembled WGS sequence"/>
</dbReference>